<comment type="caution">
    <text evidence="3">The sequence shown here is derived from an EMBL/GenBank/DDBJ whole genome shotgun (WGS) entry which is preliminary data.</text>
</comment>
<dbReference type="AlphaFoldDB" id="A0AA36G9Z5"/>
<reference evidence="3" key="1">
    <citation type="submission" date="2023-06" db="EMBL/GenBank/DDBJ databases">
        <authorList>
            <person name="Delattre M."/>
        </authorList>
    </citation>
    <scope>NUCLEOTIDE SEQUENCE</scope>
    <source>
        <strain evidence="3">AF72</strain>
    </source>
</reference>
<feature type="compositionally biased region" description="Low complexity" evidence="2">
    <location>
        <begin position="53"/>
        <end position="72"/>
    </location>
</feature>
<accession>A0AA36G9Z5</accession>
<feature type="compositionally biased region" description="Acidic residues" evidence="2">
    <location>
        <begin position="14"/>
        <end position="24"/>
    </location>
</feature>
<evidence type="ECO:0000313" key="3">
    <source>
        <dbReference type="EMBL" id="CAJ0583474.1"/>
    </source>
</evidence>
<feature type="compositionally biased region" description="Polar residues" evidence="2">
    <location>
        <begin position="35"/>
        <end position="51"/>
    </location>
</feature>
<evidence type="ECO:0000313" key="4">
    <source>
        <dbReference type="Proteomes" id="UP001177023"/>
    </source>
</evidence>
<dbReference type="EMBL" id="CATQJA010002665">
    <property type="protein sequence ID" value="CAJ0583474.1"/>
    <property type="molecule type" value="Genomic_DNA"/>
</dbReference>
<protein>
    <submittedName>
        <fullName evidence="3">Uncharacterized protein</fullName>
    </submittedName>
</protein>
<feature type="compositionally biased region" description="Basic and acidic residues" evidence="2">
    <location>
        <begin position="1"/>
        <end position="13"/>
    </location>
</feature>
<dbReference type="PANTHER" id="PTHR22907:SF40">
    <property type="entry name" value="TRANSMEMBRANE PROTEIN-RELATED"/>
    <property type="match status" value="1"/>
</dbReference>
<evidence type="ECO:0000256" key="1">
    <source>
        <dbReference type="ARBA" id="ARBA00022729"/>
    </source>
</evidence>
<keyword evidence="1" id="KW-0732">Signal</keyword>
<feature type="non-terminal residue" evidence="3">
    <location>
        <position position="283"/>
    </location>
</feature>
<gene>
    <name evidence="3" type="ORF">MSPICULIGERA_LOCUS21553</name>
</gene>
<dbReference type="Proteomes" id="UP001177023">
    <property type="component" value="Unassembled WGS sequence"/>
</dbReference>
<evidence type="ECO:0000256" key="2">
    <source>
        <dbReference type="SAM" id="MobiDB-lite"/>
    </source>
</evidence>
<dbReference type="InterPro" id="IPR051962">
    <property type="entry name" value="Cuticlin"/>
</dbReference>
<name>A0AA36G9Z5_9BILA</name>
<organism evidence="3 4">
    <name type="scientific">Mesorhabditis spiculigera</name>
    <dbReference type="NCBI Taxonomy" id="96644"/>
    <lineage>
        <taxon>Eukaryota</taxon>
        <taxon>Metazoa</taxon>
        <taxon>Ecdysozoa</taxon>
        <taxon>Nematoda</taxon>
        <taxon>Chromadorea</taxon>
        <taxon>Rhabditida</taxon>
        <taxon>Rhabditina</taxon>
        <taxon>Rhabditomorpha</taxon>
        <taxon>Rhabditoidea</taxon>
        <taxon>Rhabditidae</taxon>
        <taxon>Mesorhabditinae</taxon>
        <taxon>Mesorhabditis</taxon>
    </lineage>
</organism>
<keyword evidence="4" id="KW-1185">Reference proteome</keyword>
<feature type="region of interest" description="Disordered" evidence="2">
    <location>
        <begin position="1"/>
        <end position="95"/>
    </location>
</feature>
<sequence>MAEHSGRPNHLPDFEEVEESDEDLNGAAFDPRNFQHATASTIKTPTTSHFDISTRSPSRSQTTAASRSTIAAHTPSFPTRARPQTPDYWATTRKPVYEPPNLSGYNYGASGNPQEASNNEIRVPGANTQEELNYDGLGKLASSTFEHQASGSNPNDQIDLECTSTGFRLTLHVAPDFEGTAFVKGFPQKVGCRRDILAVESRPIIFEETGKNSSIILNLQHDLSIITENDRAYFLECYMPKKLSNTQKIYTNLSVYPSEIPIGKAIHLTAVPPVCTYAIRKAT</sequence>
<proteinExistence type="predicted"/>
<dbReference type="PANTHER" id="PTHR22907">
    <property type="entry name" value="GH04558P"/>
    <property type="match status" value="1"/>
</dbReference>